<dbReference type="SUPFAM" id="SSF54675">
    <property type="entry name" value="Nicotinate/Quinolinate PRTase N-terminal domain-like"/>
    <property type="match status" value="1"/>
</dbReference>
<dbReference type="InterPro" id="IPR013785">
    <property type="entry name" value="Aldolase_TIM"/>
</dbReference>
<comment type="subunit">
    <text evidence="4">Hexamer formed by 3 homodimers.</text>
</comment>
<comment type="function">
    <text evidence="1">Involved in the catabolism of quinolinic acid (QA).</text>
</comment>
<dbReference type="EMBL" id="AVPE01000001">
    <property type="protein sequence ID" value="KGX93774.1"/>
    <property type="molecule type" value="Genomic_DNA"/>
</dbReference>
<evidence type="ECO:0000256" key="1">
    <source>
        <dbReference type="ARBA" id="ARBA00003237"/>
    </source>
</evidence>
<evidence type="ECO:0000256" key="7">
    <source>
        <dbReference type="ARBA" id="ARBA00022676"/>
    </source>
</evidence>
<comment type="catalytic activity">
    <reaction evidence="10">
        <text>nicotinate beta-D-ribonucleotide + CO2 + diphosphate = quinolinate + 5-phospho-alpha-D-ribose 1-diphosphate + 2 H(+)</text>
        <dbReference type="Rhea" id="RHEA:12733"/>
        <dbReference type="ChEBI" id="CHEBI:15378"/>
        <dbReference type="ChEBI" id="CHEBI:16526"/>
        <dbReference type="ChEBI" id="CHEBI:29959"/>
        <dbReference type="ChEBI" id="CHEBI:33019"/>
        <dbReference type="ChEBI" id="CHEBI:57502"/>
        <dbReference type="ChEBI" id="CHEBI:58017"/>
        <dbReference type="EC" id="2.4.2.19"/>
    </reaction>
</comment>
<organism evidence="16 17">
    <name type="scientific">Pontibacillus halophilus JSM 076056 = DSM 19796</name>
    <dbReference type="NCBI Taxonomy" id="1385510"/>
    <lineage>
        <taxon>Bacteria</taxon>
        <taxon>Bacillati</taxon>
        <taxon>Bacillota</taxon>
        <taxon>Bacilli</taxon>
        <taxon>Bacillales</taxon>
        <taxon>Bacillaceae</taxon>
        <taxon>Pontibacillus</taxon>
    </lineage>
</organism>
<dbReference type="Proteomes" id="UP000030528">
    <property type="component" value="Unassembled WGS sequence"/>
</dbReference>
<comment type="pathway">
    <text evidence="2">Cofactor biosynthesis; NAD(+) biosynthesis; nicotinate D-ribonucleotide from quinolinate: step 1/1.</text>
</comment>
<evidence type="ECO:0000259" key="15">
    <source>
        <dbReference type="Pfam" id="PF02749"/>
    </source>
</evidence>
<dbReference type="Gene3D" id="3.90.1170.20">
    <property type="entry name" value="Quinolinate phosphoribosyl transferase, N-terminal domain"/>
    <property type="match status" value="1"/>
</dbReference>
<dbReference type="STRING" id="1385510.GCA_000425205_00316"/>
<dbReference type="InterPro" id="IPR037128">
    <property type="entry name" value="Quinolinate_PRibosylTase_N_sf"/>
</dbReference>
<feature type="binding site" evidence="13">
    <location>
        <begin position="238"/>
        <end position="240"/>
    </location>
    <ligand>
        <name>substrate</name>
    </ligand>
</feature>
<dbReference type="RefSeq" id="WP_026799126.1">
    <property type="nucleotide sequence ID" value="NZ_AULI01000001.1"/>
</dbReference>
<protein>
    <recommendedName>
        <fullName evidence="11">Probable nicotinate-nucleotide pyrophosphorylase [carboxylating]</fullName>
        <ecNumber evidence="5">2.4.2.19</ecNumber>
    </recommendedName>
    <alternativeName>
        <fullName evidence="9">Quinolinate phosphoribosyltransferase [decarboxylating]</fullName>
    </alternativeName>
</protein>
<feature type="binding site" evidence="13">
    <location>
        <position position="97"/>
    </location>
    <ligand>
        <name>substrate</name>
    </ligand>
</feature>
<keyword evidence="8 12" id="KW-0808">Transferase</keyword>
<reference evidence="16 17" key="1">
    <citation type="submission" date="2013-08" db="EMBL/GenBank/DDBJ databases">
        <authorList>
            <person name="Huang J."/>
            <person name="Wang G."/>
        </authorList>
    </citation>
    <scope>NUCLEOTIDE SEQUENCE [LARGE SCALE GENOMIC DNA]</scope>
    <source>
        <strain evidence="16 17">JSM 076056</strain>
    </source>
</reference>
<evidence type="ECO:0000256" key="13">
    <source>
        <dbReference type="PIRSR" id="PIRSR006250-1"/>
    </source>
</evidence>
<evidence type="ECO:0000256" key="4">
    <source>
        <dbReference type="ARBA" id="ARBA00011218"/>
    </source>
</evidence>
<dbReference type="OrthoDB" id="9782546at2"/>
<evidence type="ECO:0000313" key="17">
    <source>
        <dbReference type="Proteomes" id="UP000030528"/>
    </source>
</evidence>
<dbReference type="PANTHER" id="PTHR32179:SF3">
    <property type="entry name" value="NICOTINATE-NUCLEOTIDE PYROPHOSPHORYLASE [CARBOXYLATING]"/>
    <property type="match status" value="1"/>
</dbReference>
<dbReference type="InterPro" id="IPR036068">
    <property type="entry name" value="Nicotinate_pribotase-like_C"/>
</dbReference>
<dbReference type="SUPFAM" id="SSF51690">
    <property type="entry name" value="Nicotinate/Quinolinate PRTase C-terminal domain-like"/>
    <property type="match status" value="1"/>
</dbReference>
<feature type="binding site" evidence="13">
    <location>
        <begin position="259"/>
        <end position="261"/>
    </location>
    <ligand>
        <name>substrate</name>
    </ligand>
</feature>
<dbReference type="FunFam" id="3.90.1170.20:FF:000001">
    <property type="entry name" value="Nicotinate-nucleotide diphosphorylase (Carboxylating)"/>
    <property type="match status" value="1"/>
</dbReference>
<keyword evidence="17" id="KW-1185">Reference proteome</keyword>
<feature type="binding site" evidence="13">
    <location>
        <position position="164"/>
    </location>
    <ligand>
        <name>substrate</name>
    </ligand>
</feature>
<dbReference type="NCBIfam" id="TIGR00078">
    <property type="entry name" value="nadC"/>
    <property type="match status" value="1"/>
</dbReference>
<comment type="caution">
    <text evidence="16">The sequence shown here is derived from an EMBL/GenBank/DDBJ whole genome shotgun (WGS) entry which is preliminary data.</text>
</comment>
<evidence type="ECO:0000313" key="16">
    <source>
        <dbReference type="EMBL" id="KGX93774.1"/>
    </source>
</evidence>
<gene>
    <name evidence="16" type="ORF">N781_00810</name>
</gene>
<feature type="domain" description="Quinolinate phosphoribosyl transferase N-terminal" evidence="15">
    <location>
        <begin position="22"/>
        <end position="107"/>
    </location>
</feature>
<dbReference type="InterPro" id="IPR027277">
    <property type="entry name" value="NadC/ModD"/>
</dbReference>
<dbReference type="GO" id="GO:0005737">
    <property type="term" value="C:cytoplasm"/>
    <property type="evidence" value="ECO:0007669"/>
    <property type="project" value="TreeGrafter"/>
</dbReference>
<dbReference type="AlphaFoldDB" id="A0A0A5GP48"/>
<evidence type="ECO:0000256" key="6">
    <source>
        <dbReference type="ARBA" id="ARBA00022642"/>
    </source>
</evidence>
<dbReference type="Pfam" id="PF01729">
    <property type="entry name" value="QRPTase_C"/>
    <property type="match status" value="1"/>
</dbReference>
<feature type="domain" description="Quinolinate phosphoribosyl transferase C-terminal" evidence="14">
    <location>
        <begin position="109"/>
        <end position="274"/>
    </location>
</feature>
<dbReference type="InterPro" id="IPR022412">
    <property type="entry name" value="Quinolinate_PRibosylTrfase_N"/>
</dbReference>
<dbReference type="Gene3D" id="3.20.20.70">
    <property type="entry name" value="Aldolase class I"/>
    <property type="match status" value="1"/>
</dbReference>
<evidence type="ECO:0000256" key="3">
    <source>
        <dbReference type="ARBA" id="ARBA00009400"/>
    </source>
</evidence>
<comment type="similarity">
    <text evidence="3 12">Belongs to the NadC/ModD family.</text>
</comment>
<feature type="binding site" evidence="13">
    <location>
        <position position="194"/>
    </location>
    <ligand>
        <name>substrate</name>
    </ligand>
</feature>
<evidence type="ECO:0000256" key="8">
    <source>
        <dbReference type="ARBA" id="ARBA00022679"/>
    </source>
</evidence>
<dbReference type="eggNOG" id="COG0157">
    <property type="taxonomic scope" value="Bacteria"/>
</dbReference>
<feature type="binding site" evidence="13">
    <location>
        <position position="215"/>
    </location>
    <ligand>
        <name>substrate</name>
    </ligand>
</feature>
<evidence type="ECO:0000256" key="11">
    <source>
        <dbReference type="ARBA" id="ARBA00069173"/>
    </source>
</evidence>
<proteinExistence type="inferred from homology"/>
<evidence type="ECO:0000256" key="12">
    <source>
        <dbReference type="PIRNR" id="PIRNR006250"/>
    </source>
</evidence>
<dbReference type="PIRSF" id="PIRSF006250">
    <property type="entry name" value="NadC_ModD"/>
    <property type="match status" value="1"/>
</dbReference>
<dbReference type="PANTHER" id="PTHR32179">
    <property type="entry name" value="NICOTINATE-NUCLEOTIDE PYROPHOSPHORYLASE [CARBOXYLATING]"/>
    <property type="match status" value="1"/>
</dbReference>
<dbReference type="GO" id="GO:0009435">
    <property type="term" value="P:NAD+ biosynthetic process"/>
    <property type="evidence" value="ECO:0007669"/>
    <property type="project" value="UniProtKB-UniPathway"/>
</dbReference>
<keyword evidence="6" id="KW-0662">Pyridine nucleotide biosynthesis</keyword>
<feature type="binding site" evidence="13">
    <location>
        <position position="154"/>
    </location>
    <ligand>
        <name>substrate</name>
    </ligand>
</feature>
<evidence type="ECO:0000256" key="5">
    <source>
        <dbReference type="ARBA" id="ARBA00011944"/>
    </source>
</evidence>
<accession>A0A0A5GP48</accession>
<dbReference type="CDD" id="cd01572">
    <property type="entry name" value="QPRTase"/>
    <property type="match status" value="1"/>
</dbReference>
<dbReference type="GO" id="GO:0034213">
    <property type="term" value="P:quinolinate catabolic process"/>
    <property type="evidence" value="ECO:0007669"/>
    <property type="project" value="TreeGrafter"/>
</dbReference>
<evidence type="ECO:0000256" key="10">
    <source>
        <dbReference type="ARBA" id="ARBA00047445"/>
    </source>
</evidence>
<name>A0A0A5GP48_9BACI</name>
<evidence type="ECO:0000259" key="14">
    <source>
        <dbReference type="Pfam" id="PF01729"/>
    </source>
</evidence>
<dbReference type="UniPathway" id="UPA00253">
    <property type="reaction ID" value="UER00331"/>
</dbReference>
<evidence type="ECO:0000256" key="2">
    <source>
        <dbReference type="ARBA" id="ARBA00004893"/>
    </source>
</evidence>
<feature type="binding site" evidence="13">
    <location>
        <begin position="130"/>
        <end position="132"/>
    </location>
    <ligand>
        <name>substrate</name>
    </ligand>
</feature>
<evidence type="ECO:0000256" key="9">
    <source>
        <dbReference type="ARBA" id="ARBA00033102"/>
    </source>
</evidence>
<sequence>MNPIQLRQQLQSFFLEDLGDGDRTSEAMFHRGDKGTVHFIVKDSGIFFGADVLRIGYETLDPSIEVELMLQDGDRVRPGDTIAIARGSLHSLLAGERVILNLLQHASGIATKTNQAVQLLNNDHTRICDTRKTTPGLRMIERAAVRAGGGYNHRNGLYDGVMIKDNHIALAGSIRNAVVRVREHIGHMIKIEVETESMEQVQEAVQAEVDVIMFDNQTPDMIIEGLKHIPSHIITEASGGIQLVDLAAYSATGVDYISIGALTHSVNALDMSVDVLD</sequence>
<dbReference type="FunFam" id="3.20.20.70:FF:000030">
    <property type="entry name" value="Nicotinate-nucleotide pyrophosphorylase, carboxylating"/>
    <property type="match status" value="1"/>
</dbReference>
<dbReference type="EC" id="2.4.2.19" evidence="5"/>
<dbReference type="InterPro" id="IPR004393">
    <property type="entry name" value="NadC"/>
</dbReference>
<keyword evidence="7 12" id="KW-0328">Glycosyltransferase</keyword>
<dbReference type="GO" id="GO:0004514">
    <property type="term" value="F:nicotinate-nucleotide diphosphorylase (carboxylating) activity"/>
    <property type="evidence" value="ECO:0007669"/>
    <property type="project" value="UniProtKB-EC"/>
</dbReference>
<dbReference type="Pfam" id="PF02749">
    <property type="entry name" value="QRPTase_N"/>
    <property type="match status" value="1"/>
</dbReference>
<dbReference type="InterPro" id="IPR002638">
    <property type="entry name" value="Quinolinate_PRibosylTrfase_C"/>
</dbReference>